<dbReference type="AlphaFoldDB" id="B3M6A8"/>
<gene>
    <name evidence="2" type="primary">Dana\GF10166</name>
    <name evidence="2" type="synonym">dana_GLEANR_10122</name>
    <name evidence="2" type="ORF">GF10166</name>
</gene>
<dbReference type="HOGENOM" id="CLU_070910_0_0_1"/>
<evidence type="ECO:0008006" key="4">
    <source>
        <dbReference type="Google" id="ProtNLM"/>
    </source>
</evidence>
<dbReference type="OMA" id="MEICIVP"/>
<feature type="compositionally biased region" description="Basic and acidic residues" evidence="1">
    <location>
        <begin position="1"/>
        <end position="20"/>
    </location>
</feature>
<evidence type="ECO:0000313" key="3">
    <source>
        <dbReference type="Proteomes" id="UP000007801"/>
    </source>
</evidence>
<keyword evidence="3" id="KW-1185">Reference proteome</keyword>
<dbReference type="PhylomeDB" id="B3M6A8"/>
<dbReference type="STRING" id="7217.B3M6A8"/>
<protein>
    <recommendedName>
        <fullName evidence="4">F-box domain-containing protein</fullName>
    </recommendedName>
</protein>
<dbReference type="Proteomes" id="UP000007801">
    <property type="component" value="Unassembled WGS sequence"/>
</dbReference>
<organism evidence="2 3">
    <name type="scientific">Drosophila ananassae</name>
    <name type="common">Fruit fly</name>
    <dbReference type="NCBI Taxonomy" id="7217"/>
    <lineage>
        <taxon>Eukaryota</taxon>
        <taxon>Metazoa</taxon>
        <taxon>Ecdysozoa</taxon>
        <taxon>Arthropoda</taxon>
        <taxon>Hexapoda</taxon>
        <taxon>Insecta</taxon>
        <taxon>Pterygota</taxon>
        <taxon>Neoptera</taxon>
        <taxon>Endopterygota</taxon>
        <taxon>Diptera</taxon>
        <taxon>Brachycera</taxon>
        <taxon>Muscomorpha</taxon>
        <taxon>Ephydroidea</taxon>
        <taxon>Drosophilidae</taxon>
        <taxon>Drosophila</taxon>
        <taxon>Sophophora</taxon>
    </lineage>
</organism>
<name>B3M6A8_DROAN</name>
<dbReference type="FunCoup" id="B3M6A8">
    <property type="interactions" value="5"/>
</dbReference>
<evidence type="ECO:0000313" key="2">
    <source>
        <dbReference type="EMBL" id="EDV39728.1"/>
    </source>
</evidence>
<evidence type="ECO:0000256" key="1">
    <source>
        <dbReference type="SAM" id="MobiDB-lite"/>
    </source>
</evidence>
<sequence length="343" mass="40424">MLVKEPIDSSKDVGREEPQERMPTQLMDLPSHLLHSIISKVGYRHQKLLRRVSKDMRQLHNAYILHHHETVVRTHRKKCEESVDIQKTRTMLQTLKHAISYYRSIGFENYYANSLLHFYENLEVEYGDADGDPQTQYMSAFIKQFLDSLERPYVHRVPVSKRQKFHELRLLYTLSLFNLLRQFQNFRIVGWGMNLLHWQLQVEVNGIFMGVVEEREVRTRAVDQIKRNDFMAMMAELLYYETLQRRFCGYKDAGSIIYSYGVLRQPLTKRSTRLLLKFFVVAPQIVLRILQDAITGKCESLSPNSMPHCTAFSMRLEVNAKRSCRFLDLGSMHISVLQFTELV</sequence>
<feature type="region of interest" description="Disordered" evidence="1">
    <location>
        <begin position="1"/>
        <end position="21"/>
    </location>
</feature>
<proteinExistence type="predicted"/>
<dbReference type="KEGG" id="dan:6493040"/>
<dbReference type="OrthoDB" id="7862537at2759"/>
<dbReference type="EMBL" id="CH902618">
    <property type="protein sequence ID" value="EDV39728.1"/>
    <property type="molecule type" value="Genomic_DNA"/>
</dbReference>
<dbReference type="GeneID" id="6493040"/>
<accession>B3M6A8</accession>
<dbReference type="InParanoid" id="B3M6A8"/>
<dbReference type="eggNOG" id="ENOG502T961">
    <property type="taxonomic scope" value="Eukaryota"/>
</dbReference>
<reference evidence="2 3" key="1">
    <citation type="journal article" date="2007" name="Nature">
        <title>Evolution of genes and genomes on the Drosophila phylogeny.</title>
        <authorList>
            <consortium name="Drosophila 12 Genomes Consortium"/>
            <person name="Clark A.G."/>
            <person name="Eisen M.B."/>
            <person name="Smith D.R."/>
            <person name="Bergman C.M."/>
            <person name="Oliver B."/>
            <person name="Markow T.A."/>
            <person name="Kaufman T.C."/>
            <person name="Kellis M."/>
            <person name="Gelbart W."/>
            <person name="Iyer V.N."/>
            <person name="Pollard D.A."/>
            <person name="Sackton T.B."/>
            <person name="Larracuente A.M."/>
            <person name="Singh N.D."/>
            <person name="Abad J.P."/>
            <person name="Abt D.N."/>
            <person name="Adryan B."/>
            <person name="Aguade M."/>
            <person name="Akashi H."/>
            <person name="Anderson W.W."/>
            <person name="Aquadro C.F."/>
            <person name="Ardell D.H."/>
            <person name="Arguello R."/>
            <person name="Artieri C.G."/>
            <person name="Barbash D.A."/>
            <person name="Barker D."/>
            <person name="Barsanti P."/>
            <person name="Batterham P."/>
            <person name="Batzoglou S."/>
            <person name="Begun D."/>
            <person name="Bhutkar A."/>
            <person name="Blanco E."/>
            <person name="Bosak S.A."/>
            <person name="Bradley R.K."/>
            <person name="Brand A.D."/>
            <person name="Brent M.R."/>
            <person name="Brooks A.N."/>
            <person name="Brown R.H."/>
            <person name="Butlin R.K."/>
            <person name="Caggese C."/>
            <person name="Calvi B.R."/>
            <person name="Bernardo de Carvalho A."/>
            <person name="Caspi A."/>
            <person name="Castrezana S."/>
            <person name="Celniker S.E."/>
            <person name="Chang J.L."/>
            <person name="Chapple C."/>
            <person name="Chatterji S."/>
            <person name="Chinwalla A."/>
            <person name="Civetta A."/>
            <person name="Clifton S.W."/>
            <person name="Comeron J.M."/>
            <person name="Costello J.C."/>
            <person name="Coyne J.A."/>
            <person name="Daub J."/>
            <person name="David R.G."/>
            <person name="Delcher A.L."/>
            <person name="Delehaunty K."/>
            <person name="Do C.B."/>
            <person name="Ebling H."/>
            <person name="Edwards K."/>
            <person name="Eickbush T."/>
            <person name="Evans J.D."/>
            <person name="Filipski A."/>
            <person name="Findeiss S."/>
            <person name="Freyhult E."/>
            <person name="Fulton L."/>
            <person name="Fulton R."/>
            <person name="Garcia A.C."/>
            <person name="Gardiner A."/>
            <person name="Garfield D.A."/>
            <person name="Garvin B.E."/>
            <person name="Gibson G."/>
            <person name="Gilbert D."/>
            <person name="Gnerre S."/>
            <person name="Godfrey J."/>
            <person name="Good R."/>
            <person name="Gotea V."/>
            <person name="Gravely B."/>
            <person name="Greenberg A.J."/>
            <person name="Griffiths-Jones S."/>
            <person name="Gross S."/>
            <person name="Guigo R."/>
            <person name="Gustafson E.A."/>
            <person name="Haerty W."/>
            <person name="Hahn M.W."/>
            <person name="Halligan D.L."/>
            <person name="Halpern A.L."/>
            <person name="Halter G.M."/>
            <person name="Han M.V."/>
            <person name="Heger A."/>
            <person name="Hillier L."/>
            <person name="Hinrichs A.S."/>
            <person name="Holmes I."/>
            <person name="Hoskins R.A."/>
            <person name="Hubisz M.J."/>
            <person name="Hultmark D."/>
            <person name="Huntley M.A."/>
            <person name="Jaffe D.B."/>
            <person name="Jagadeeshan S."/>
            <person name="Jeck W.R."/>
            <person name="Johnson J."/>
            <person name="Jones C.D."/>
            <person name="Jordan W.C."/>
            <person name="Karpen G.H."/>
            <person name="Kataoka E."/>
            <person name="Keightley P.D."/>
            <person name="Kheradpour P."/>
            <person name="Kirkness E.F."/>
            <person name="Koerich L.B."/>
            <person name="Kristiansen K."/>
            <person name="Kudrna D."/>
            <person name="Kulathinal R.J."/>
            <person name="Kumar S."/>
            <person name="Kwok R."/>
            <person name="Lander E."/>
            <person name="Langley C.H."/>
            <person name="Lapoint R."/>
            <person name="Lazzaro B.P."/>
            <person name="Lee S.J."/>
            <person name="Levesque L."/>
            <person name="Li R."/>
            <person name="Lin C.F."/>
            <person name="Lin M.F."/>
            <person name="Lindblad-Toh K."/>
            <person name="Llopart A."/>
            <person name="Long M."/>
            <person name="Low L."/>
            <person name="Lozovsky E."/>
            <person name="Lu J."/>
            <person name="Luo M."/>
            <person name="Machado C.A."/>
            <person name="Makalowski W."/>
            <person name="Marzo M."/>
            <person name="Matsuda M."/>
            <person name="Matzkin L."/>
            <person name="McAllister B."/>
            <person name="McBride C.S."/>
            <person name="McKernan B."/>
            <person name="McKernan K."/>
            <person name="Mendez-Lago M."/>
            <person name="Minx P."/>
            <person name="Mollenhauer M.U."/>
            <person name="Montooth K."/>
            <person name="Mount S.M."/>
            <person name="Mu X."/>
            <person name="Myers E."/>
            <person name="Negre B."/>
            <person name="Newfeld S."/>
            <person name="Nielsen R."/>
            <person name="Noor M.A."/>
            <person name="O'Grady P."/>
            <person name="Pachter L."/>
            <person name="Papaceit M."/>
            <person name="Parisi M.J."/>
            <person name="Parisi M."/>
            <person name="Parts L."/>
            <person name="Pedersen J.S."/>
            <person name="Pesole G."/>
            <person name="Phillippy A.M."/>
            <person name="Ponting C.P."/>
            <person name="Pop M."/>
            <person name="Porcelli D."/>
            <person name="Powell J.R."/>
            <person name="Prohaska S."/>
            <person name="Pruitt K."/>
            <person name="Puig M."/>
            <person name="Quesneville H."/>
            <person name="Ram K.R."/>
            <person name="Rand D."/>
            <person name="Rasmussen M.D."/>
            <person name="Reed L.K."/>
            <person name="Reenan R."/>
            <person name="Reily A."/>
            <person name="Remington K.A."/>
            <person name="Rieger T.T."/>
            <person name="Ritchie M.G."/>
            <person name="Robin C."/>
            <person name="Rogers Y.H."/>
            <person name="Rohde C."/>
            <person name="Rozas J."/>
            <person name="Rubenfield M.J."/>
            <person name="Ruiz A."/>
            <person name="Russo S."/>
            <person name="Salzberg S.L."/>
            <person name="Sanchez-Gracia A."/>
            <person name="Saranga D.J."/>
            <person name="Sato H."/>
            <person name="Schaeffer S.W."/>
            <person name="Schatz M.C."/>
            <person name="Schlenke T."/>
            <person name="Schwartz R."/>
            <person name="Segarra C."/>
            <person name="Singh R.S."/>
            <person name="Sirot L."/>
            <person name="Sirota M."/>
            <person name="Sisneros N.B."/>
            <person name="Smith C.D."/>
            <person name="Smith T.F."/>
            <person name="Spieth J."/>
            <person name="Stage D.E."/>
            <person name="Stark A."/>
            <person name="Stephan W."/>
            <person name="Strausberg R.L."/>
            <person name="Strempel S."/>
            <person name="Sturgill D."/>
            <person name="Sutton G."/>
            <person name="Sutton G.G."/>
            <person name="Tao W."/>
            <person name="Teichmann S."/>
            <person name="Tobari Y.N."/>
            <person name="Tomimura Y."/>
            <person name="Tsolas J.M."/>
            <person name="Valente V.L."/>
            <person name="Venter E."/>
            <person name="Venter J.C."/>
            <person name="Vicario S."/>
            <person name="Vieira F.G."/>
            <person name="Vilella A.J."/>
            <person name="Villasante A."/>
            <person name="Walenz B."/>
            <person name="Wang J."/>
            <person name="Wasserman M."/>
            <person name="Watts T."/>
            <person name="Wilson D."/>
            <person name="Wilson R.K."/>
            <person name="Wing R.A."/>
            <person name="Wolfner M.F."/>
            <person name="Wong A."/>
            <person name="Wong G.K."/>
            <person name="Wu C.I."/>
            <person name="Wu G."/>
            <person name="Yamamoto D."/>
            <person name="Yang H.P."/>
            <person name="Yang S.P."/>
            <person name="Yorke J.A."/>
            <person name="Yoshida K."/>
            <person name="Zdobnov E."/>
            <person name="Zhang P."/>
            <person name="Zhang Y."/>
            <person name="Zimin A.V."/>
            <person name="Baldwin J."/>
            <person name="Abdouelleil A."/>
            <person name="Abdulkadir J."/>
            <person name="Abebe A."/>
            <person name="Abera B."/>
            <person name="Abreu J."/>
            <person name="Acer S.C."/>
            <person name="Aftuck L."/>
            <person name="Alexander A."/>
            <person name="An P."/>
            <person name="Anderson E."/>
            <person name="Anderson S."/>
            <person name="Arachi H."/>
            <person name="Azer M."/>
            <person name="Bachantsang P."/>
            <person name="Barry A."/>
            <person name="Bayul T."/>
            <person name="Berlin A."/>
            <person name="Bessette D."/>
            <person name="Bloom T."/>
            <person name="Blye J."/>
            <person name="Boguslavskiy L."/>
            <person name="Bonnet C."/>
            <person name="Boukhgalter B."/>
            <person name="Bourzgui I."/>
            <person name="Brown A."/>
            <person name="Cahill P."/>
            <person name="Channer S."/>
            <person name="Cheshatsang Y."/>
            <person name="Chuda L."/>
            <person name="Citroen M."/>
            <person name="Collymore A."/>
            <person name="Cooke P."/>
            <person name="Costello M."/>
            <person name="D'Aco K."/>
            <person name="Daza R."/>
            <person name="De Haan G."/>
            <person name="DeGray S."/>
            <person name="DeMaso C."/>
            <person name="Dhargay N."/>
            <person name="Dooley K."/>
            <person name="Dooley E."/>
            <person name="Doricent M."/>
            <person name="Dorje P."/>
            <person name="Dorjee K."/>
            <person name="Dupes A."/>
            <person name="Elong R."/>
            <person name="Falk J."/>
            <person name="Farina A."/>
            <person name="Faro S."/>
            <person name="Ferguson D."/>
            <person name="Fisher S."/>
            <person name="Foley C.D."/>
            <person name="Franke A."/>
            <person name="Friedrich D."/>
            <person name="Gadbois L."/>
            <person name="Gearin G."/>
            <person name="Gearin C.R."/>
            <person name="Giannoukos G."/>
            <person name="Goode T."/>
            <person name="Graham J."/>
            <person name="Grandbois E."/>
            <person name="Grewal S."/>
            <person name="Gyaltsen K."/>
            <person name="Hafez N."/>
            <person name="Hagos B."/>
            <person name="Hall J."/>
            <person name="Henson C."/>
            <person name="Hollinger A."/>
            <person name="Honan T."/>
            <person name="Huard M.D."/>
            <person name="Hughes L."/>
            <person name="Hurhula B."/>
            <person name="Husby M.E."/>
            <person name="Kamat A."/>
            <person name="Kanga B."/>
            <person name="Kashin S."/>
            <person name="Khazanovich D."/>
            <person name="Kisner P."/>
            <person name="Lance K."/>
            <person name="Lara M."/>
            <person name="Lee W."/>
            <person name="Lennon N."/>
            <person name="Letendre F."/>
            <person name="LeVine R."/>
            <person name="Lipovsky A."/>
            <person name="Liu X."/>
            <person name="Liu J."/>
            <person name="Liu S."/>
            <person name="Lokyitsang T."/>
            <person name="Lokyitsang Y."/>
            <person name="Lubonja R."/>
            <person name="Lui A."/>
            <person name="MacDonald P."/>
            <person name="Magnisalis V."/>
            <person name="Maru K."/>
            <person name="Matthews C."/>
            <person name="McCusker W."/>
            <person name="McDonough S."/>
            <person name="Mehta T."/>
            <person name="Meldrim J."/>
            <person name="Meneus L."/>
            <person name="Mihai O."/>
            <person name="Mihalev A."/>
            <person name="Mihova T."/>
            <person name="Mittelman R."/>
            <person name="Mlenga V."/>
            <person name="Montmayeur A."/>
            <person name="Mulrain L."/>
            <person name="Navidi A."/>
            <person name="Naylor J."/>
            <person name="Negash T."/>
            <person name="Nguyen T."/>
            <person name="Nguyen N."/>
            <person name="Nicol R."/>
            <person name="Norbu C."/>
            <person name="Norbu N."/>
            <person name="Novod N."/>
            <person name="O'Neill B."/>
            <person name="Osman S."/>
            <person name="Markiewicz E."/>
            <person name="Oyono O.L."/>
            <person name="Patti C."/>
            <person name="Phunkhang P."/>
            <person name="Pierre F."/>
            <person name="Priest M."/>
            <person name="Raghuraman S."/>
            <person name="Rege F."/>
            <person name="Reyes R."/>
            <person name="Rise C."/>
            <person name="Rogov P."/>
            <person name="Ross K."/>
            <person name="Ryan E."/>
            <person name="Settipalli S."/>
            <person name="Shea T."/>
            <person name="Sherpa N."/>
            <person name="Shi L."/>
            <person name="Shih D."/>
            <person name="Sparrow T."/>
            <person name="Spaulding J."/>
            <person name="Stalker J."/>
            <person name="Stange-Thomann N."/>
            <person name="Stavropoulos S."/>
            <person name="Stone C."/>
            <person name="Strader C."/>
            <person name="Tesfaye S."/>
            <person name="Thomson T."/>
            <person name="Thoulutsang Y."/>
            <person name="Thoulutsang D."/>
            <person name="Topham K."/>
            <person name="Topping I."/>
            <person name="Tsamla T."/>
            <person name="Vassiliev H."/>
            <person name="Vo A."/>
            <person name="Wangchuk T."/>
            <person name="Wangdi T."/>
            <person name="Weiand M."/>
            <person name="Wilkinson J."/>
            <person name="Wilson A."/>
            <person name="Yadav S."/>
            <person name="Young G."/>
            <person name="Yu Q."/>
            <person name="Zembek L."/>
            <person name="Zhong D."/>
            <person name="Zimmer A."/>
            <person name="Zwirko Z."/>
            <person name="Jaffe D.B."/>
            <person name="Alvarez P."/>
            <person name="Brockman W."/>
            <person name="Butler J."/>
            <person name="Chin C."/>
            <person name="Gnerre S."/>
            <person name="Grabherr M."/>
            <person name="Kleber M."/>
            <person name="Mauceli E."/>
            <person name="MacCallum I."/>
        </authorList>
    </citation>
    <scope>NUCLEOTIDE SEQUENCE [LARGE SCALE GENOMIC DNA]</scope>
    <source>
        <strain evidence="3">Tucson 14024-0371.13</strain>
    </source>
</reference>